<protein>
    <submittedName>
        <fullName evidence="1">Uncharacterized protein</fullName>
    </submittedName>
</protein>
<sequence>MQGYTPGPCETLVSSVHGNGGFSDAENPINISHHSRGAVLTPASTKEAEDGDVVEGKVHYVLPTLRAPEEETTRGQLKGIAIVSNALEICVEPYFCDRDGKAPLPLHGRSKITQVELFAGRDLLGCWGADQAGGDEQQPLPADRDFRIHIGSDIHGHGDTSMFNENPKGLGVTLTVEFCDGNKGNGLMVCSVALVQSVGGRGYDMSQG</sequence>
<evidence type="ECO:0000313" key="2">
    <source>
        <dbReference type="Proteomes" id="UP001303473"/>
    </source>
</evidence>
<accession>A0AAN6S8Q3</accession>
<proteinExistence type="predicted"/>
<name>A0AAN6S8Q3_9PEZI</name>
<evidence type="ECO:0000313" key="1">
    <source>
        <dbReference type="EMBL" id="KAK3944178.1"/>
    </source>
</evidence>
<reference evidence="2" key="1">
    <citation type="journal article" date="2023" name="Mol. Phylogenet. Evol.">
        <title>Genome-scale phylogeny and comparative genomics of the fungal order Sordariales.</title>
        <authorList>
            <person name="Hensen N."/>
            <person name="Bonometti L."/>
            <person name="Westerberg I."/>
            <person name="Brannstrom I.O."/>
            <person name="Guillou S."/>
            <person name="Cros-Aarteil S."/>
            <person name="Calhoun S."/>
            <person name="Haridas S."/>
            <person name="Kuo A."/>
            <person name="Mondo S."/>
            <person name="Pangilinan J."/>
            <person name="Riley R."/>
            <person name="LaButti K."/>
            <person name="Andreopoulos B."/>
            <person name="Lipzen A."/>
            <person name="Chen C."/>
            <person name="Yan M."/>
            <person name="Daum C."/>
            <person name="Ng V."/>
            <person name="Clum A."/>
            <person name="Steindorff A."/>
            <person name="Ohm R.A."/>
            <person name="Martin F."/>
            <person name="Silar P."/>
            <person name="Natvig D.O."/>
            <person name="Lalanne C."/>
            <person name="Gautier V."/>
            <person name="Ament-Velasquez S.L."/>
            <person name="Kruys A."/>
            <person name="Hutchinson M.I."/>
            <person name="Powell A.J."/>
            <person name="Barry K."/>
            <person name="Miller A.N."/>
            <person name="Grigoriev I.V."/>
            <person name="Debuchy R."/>
            <person name="Gladieux P."/>
            <person name="Hiltunen Thoren M."/>
            <person name="Johannesson H."/>
        </authorList>
    </citation>
    <scope>NUCLEOTIDE SEQUENCE [LARGE SCALE GENOMIC DNA]</scope>
    <source>
        <strain evidence="2">CBS 340.73</strain>
    </source>
</reference>
<keyword evidence="2" id="KW-1185">Reference proteome</keyword>
<organism evidence="1 2">
    <name type="scientific">Diplogelasinospora grovesii</name>
    <dbReference type="NCBI Taxonomy" id="303347"/>
    <lineage>
        <taxon>Eukaryota</taxon>
        <taxon>Fungi</taxon>
        <taxon>Dikarya</taxon>
        <taxon>Ascomycota</taxon>
        <taxon>Pezizomycotina</taxon>
        <taxon>Sordariomycetes</taxon>
        <taxon>Sordariomycetidae</taxon>
        <taxon>Sordariales</taxon>
        <taxon>Diplogelasinosporaceae</taxon>
        <taxon>Diplogelasinospora</taxon>
    </lineage>
</organism>
<dbReference type="EMBL" id="MU853761">
    <property type="protein sequence ID" value="KAK3944178.1"/>
    <property type="molecule type" value="Genomic_DNA"/>
</dbReference>
<dbReference type="Proteomes" id="UP001303473">
    <property type="component" value="Unassembled WGS sequence"/>
</dbReference>
<dbReference type="AlphaFoldDB" id="A0AAN6S8Q3"/>
<gene>
    <name evidence="1" type="ORF">QBC46DRAFT_8373</name>
</gene>
<comment type="caution">
    <text evidence="1">The sequence shown here is derived from an EMBL/GenBank/DDBJ whole genome shotgun (WGS) entry which is preliminary data.</text>
</comment>